<name>A0ABQ1SHL4_9FLAO</name>
<accession>A0ABQ1SHL4</accession>
<reference evidence="3" key="1">
    <citation type="journal article" date="2019" name="Int. J. Syst. Evol. Microbiol.">
        <title>The Global Catalogue of Microorganisms (GCM) 10K type strain sequencing project: providing services to taxonomists for standard genome sequencing and annotation.</title>
        <authorList>
            <consortium name="The Broad Institute Genomics Platform"/>
            <consortium name="The Broad Institute Genome Sequencing Center for Infectious Disease"/>
            <person name="Wu L."/>
            <person name="Ma J."/>
        </authorList>
    </citation>
    <scope>NUCLEOTIDE SEQUENCE [LARGE SCALE GENOMIC DNA]</scope>
    <source>
        <strain evidence="3">CGMCC 1.12931</strain>
    </source>
</reference>
<evidence type="ECO:0000256" key="1">
    <source>
        <dbReference type="SAM" id="MobiDB-lite"/>
    </source>
</evidence>
<evidence type="ECO:0000313" key="2">
    <source>
        <dbReference type="EMBL" id="GGE33081.1"/>
    </source>
</evidence>
<evidence type="ECO:0000313" key="3">
    <source>
        <dbReference type="Proteomes" id="UP000599179"/>
    </source>
</evidence>
<comment type="caution">
    <text evidence="2">The sequence shown here is derived from an EMBL/GenBank/DDBJ whole genome shotgun (WGS) entry which is preliminary data.</text>
</comment>
<dbReference type="Gene3D" id="2.40.360.20">
    <property type="match status" value="1"/>
</dbReference>
<dbReference type="EMBL" id="BMGM01000004">
    <property type="protein sequence ID" value="GGE33081.1"/>
    <property type="molecule type" value="Genomic_DNA"/>
</dbReference>
<protein>
    <submittedName>
        <fullName evidence="2">Uncharacterized protein</fullName>
    </submittedName>
</protein>
<proteinExistence type="predicted"/>
<keyword evidence="3" id="KW-1185">Reference proteome</keyword>
<feature type="region of interest" description="Disordered" evidence="1">
    <location>
        <begin position="1"/>
        <end position="21"/>
    </location>
</feature>
<organism evidence="2 3">
    <name type="scientific">Psychroflexus planctonicus</name>
    <dbReference type="NCBI Taxonomy" id="1526575"/>
    <lineage>
        <taxon>Bacteria</taxon>
        <taxon>Pseudomonadati</taxon>
        <taxon>Bacteroidota</taxon>
        <taxon>Flavobacteriia</taxon>
        <taxon>Flavobacteriales</taxon>
        <taxon>Flavobacteriaceae</taxon>
        <taxon>Psychroflexus</taxon>
    </lineage>
</organism>
<dbReference type="Proteomes" id="UP000599179">
    <property type="component" value="Unassembled WGS sequence"/>
</dbReference>
<sequence>MFWNCSSDDDNPSQDNSPKNYFPLVVENQWQYNNKQTANNETQDTQETLSVANEEQTENGNVFLLDSDNNQTGVSFTSILSNGQVYKNEDQLLLTGSVDLGLDQTEIPDFDIDFENVVIYNNNAIDGDLMFSEDQNTTLPEFNNITLNLSLSIESVSLGNIEEIDVNGEIYEDVIGSQFIVSIGVDATTTVPPLPFPITVQVIEFQEVINSTNYFANEVGLVQSETNLNVNFSDELNQIPDFNLEDIMVLIEQELATFQVTLEE</sequence>
<gene>
    <name evidence="2" type="ORF">GCM10010832_11630</name>
</gene>